<dbReference type="NCBIfam" id="TIGR00689">
    <property type="entry name" value="rpiB_lacA_lacB"/>
    <property type="match status" value="1"/>
</dbReference>
<dbReference type="NCBIfam" id="TIGR01120">
    <property type="entry name" value="rpiB"/>
    <property type="match status" value="1"/>
</dbReference>
<dbReference type="PIRSF" id="PIRSF005384">
    <property type="entry name" value="RpiB_LacA_B"/>
    <property type="match status" value="1"/>
</dbReference>
<dbReference type="PANTHER" id="PTHR30345">
    <property type="entry name" value="RIBOSE-5-PHOSPHATE ISOMERASE B"/>
    <property type="match status" value="1"/>
</dbReference>
<dbReference type="EC" id="5.3.1.6" evidence="2"/>
<dbReference type="NCBIfam" id="NF004051">
    <property type="entry name" value="PRK05571.1"/>
    <property type="match status" value="1"/>
</dbReference>
<accession>A0A975YK44</accession>
<dbReference type="AlphaFoldDB" id="A0A975YK44"/>
<gene>
    <name evidence="2" type="primary">rpiB</name>
    <name evidence="2" type="ORF">KO353_02205</name>
</gene>
<dbReference type="GO" id="GO:0004751">
    <property type="term" value="F:ribose-5-phosphate isomerase activity"/>
    <property type="evidence" value="ECO:0007669"/>
    <property type="project" value="UniProtKB-EC"/>
</dbReference>
<proteinExistence type="predicted"/>
<dbReference type="Pfam" id="PF02502">
    <property type="entry name" value="LacAB_rpiB"/>
    <property type="match status" value="1"/>
</dbReference>
<dbReference type="InterPro" id="IPR003500">
    <property type="entry name" value="RpiB_LacA_LacB"/>
</dbReference>
<reference evidence="2" key="1">
    <citation type="submission" date="2021-06" db="EMBL/GenBank/DDBJ databases">
        <title>Elioraea tepida, sp. nov., a moderately thermophilic aerobic anoxygenic phototrophic bacterium isolated from an alkaline siliceous hot spring mat community in Yellowstone National Park, WY, USA.</title>
        <authorList>
            <person name="Saini M.K."/>
            <person name="Yoshida S."/>
            <person name="Sebastian A."/>
            <person name="Hirose S."/>
            <person name="Hara E."/>
            <person name="Tamaki H."/>
            <person name="Soulier N.T."/>
            <person name="Albert I."/>
            <person name="Hanada S."/>
            <person name="Bryant D.A."/>
            <person name="Tank M."/>
        </authorList>
    </citation>
    <scope>NUCLEOTIDE SEQUENCE</scope>
    <source>
        <strain evidence="2">MS-P2</strain>
    </source>
</reference>
<dbReference type="Proteomes" id="UP000694001">
    <property type="component" value="Chromosome"/>
</dbReference>
<keyword evidence="1 2" id="KW-0413">Isomerase</keyword>
<dbReference type="EMBL" id="CP076448">
    <property type="protein sequence ID" value="QXM25087.1"/>
    <property type="molecule type" value="Genomic_DNA"/>
</dbReference>
<evidence type="ECO:0000313" key="2">
    <source>
        <dbReference type="EMBL" id="QXM25087.1"/>
    </source>
</evidence>
<evidence type="ECO:0000313" key="3">
    <source>
        <dbReference type="Proteomes" id="UP000694001"/>
    </source>
</evidence>
<dbReference type="InterPro" id="IPR004785">
    <property type="entry name" value="RpiB"/>
</dbReference>
<sequence>MPRPAPERPAQTGGPDVSITIAFGADHAGFALKDALVAEARALGHAVEDLGTNGPESVDYPDIAARVCAEVAAGRARFGVLVCGTGIGMSIAANRHPAIRCALVHDATGARLTRAHNDANVLALGARLTGLEPALDALRTFLATPFEGGRHARRVAKLSPVTETAG</sequence>
<dbReference type="GO" id="GO:0005975">
    <property type="term" value="P:carbohydrate metabolic process"/>
    <property type="evidence" value="ECO:0007669"/>
    <property type="project" value="InterPro"/>
</dbReference>
<dbReference type="KEGG" id="elio:KO353_02205"/>
<evidence type="ECO:0000256" key="1">
    <source>
        <dbReference type="ARBA" id="ARBA00023235"/>
    </source>
</evidence>
<keyword evidence="3" id="KW-1185">Reference proteome</keyword>
<name>A0A975YK44_9PROT</name>
<dbReference type="PANTHER" id="PTHR30345:SF0">
    <property type="entry name" value="DNA DAMAGE-REPAIR_TOLERATION PROTEIN DRT102"/>
    <property type="match status" value="1"/>
</dbReference>
<organism evidence="2 3">
    <name type="scientific">Elioraea tepida</name>
    <dbReference type="NCBI Taxonomy" id="2843330"/>
    <lineage>
        <taxon>Bacteria</taxon>
        <taxon>Pseudomonadati</taxon>
        <taxon>Pseudomonadota</taxon>
        <taxon>Alphaproteobacteria</taxon>
        <taxon>Acetobacterales</taxon>
        <taxon>Elioraeaceae</taxon>
        <taxon>Elioraea</taxon>
    </lineage>
</organism>
<protein>
    <submittedName>
        <fullName evidence="2">Ribose 5-phosphate isomerase B</fullName>
        <ecNumber evidence="2">5.3.1.6</ecNumber>
    </submittedName>
</protein>
<dbReference type="RefSeq" id="WP_218286143.1">
    <property type="nucleotide sequence ID" value="NZ_CP076448.1"/>
</dbReference>